<organism evidence="1 2">
    <name type="scientific">Microbulbifer taiwanensis</name>
    <dbReference type="NCBI Taxonomy" id="986746"/>
    <lineage>
        <taxon>Bacteria</taxon>
        <taxon>Pseudomonadati</taxon>
        <taxon>Pseudomonadota</taxon>
        <taxon>Gammaproteobacteria</taxon>
        <taxon>Cellvibrionales</taxon>
        <taxon>Microbulbiferaceae</taxon>
        <taxon>Microbulbifer</taxon>
    </lineage>
</organism>
<protein>
    <submittedName>
        <fullName evidence="1">Nucleotide pyrophosphohydrolase</fullName>
    </submittedName>
</protein>
<dbReference type="CDD" id="cd11537">
    <property type="entry name" value="NTP-PPase_RS21-C6_like"/>
    <property type="match status" value="1"/>
</dbReference>
<dbReference type="InterPro" id="IPR052555">
    <property type="entry name" value="dCTP_Pyrophosphatase"/>
</dbReference>
<sequence>MDSKEILAAFDEIAGRRGWQPLHTPKNLAMALSVEVAEMCRHLQWRSDREIEQLMQSATAGQVAAELADIQMYLLKLAAVLGVDMDAALRDKMVENRRRCAASETGK</sequence>
<dbReference type="PIRSF" id="PIRSF029826">
    <property type="entry name" value="UCP029826_pph"/>
    <property type="match status" value="1"/>
</dbReference>
<dbReference type="Proteomes" id="UP001596425">
    <property type="component" value="Unassembled WGS sequence"/>
</dbReference>
<evidence type="ECO:0000313" key="2">
    <source>
        <dbReference type="Proteomes" id="UP001596425"/>
    </source>
</evidence>
<proteinExistence type="predicted"/>
<accession>A0ABW1YGP7</accession>
<gene>
    <name evidence="1" type="ORF">ACFQBM_01305</name>
</gene>
<dbReference type="RefSeq" id="WP_193192996.1">
    <property type="nucleotide sequence ID" value="NZ_JACZFR010000037.1"/>
</dbReference>
<name>A0ABW1YGP7_9GAMM</name>
<dbReference type="Gene3D" id="1.10.287.1080">
    <property type="entry name" value="MazG-like"/>
    <property type="match status" value="1"/>
</dbReference>
<dbReference type="SUPFAM" id="SSF101386">
    <property type="entry name" value="all-alpha NTP pyrophosphatases"/>
    <property type="match status" value="1"/>
</dbReference>
<comment type="caution">
    <text evidence="1">The sequence shown here is derived from an EMBL/GenBank/DDBJ whole genome shotgun (WGS) entry which is preliminary data.</text>
</comment>
<dbReference type="Pfam" id="PF12643">
    <property type="entry name" value="MazG-like"/>
    <property type="match status" value="1"/>
</dbReference>
<dbReference type="InterPro" id="IPR025984">
    <property type="entry name" value="DCTPP"/>
</dbReference>
<keyword evidence="2" id="KW-1185">Reference proteome</keyword>
<dbReference type="PANTHER" id="PTHR46523">
    <property type="entry name" value="DCTP PYROPHOSPHATASE 1"/>
    <property type="match status" value="1"/>
</dbReference>
<evidence type="ECO:0000313" key="1">
    <source>
        <dbReference type="EMBL" id="MFC6631894.1"/>
    </source>
</evidence>
<reference evidence="2" key="1">
    <citation type="journal article" date="2019" name="Int. J. Syst. Evol. Microbiol.">
        <title>The Global Catalogue of Microorganisms (GCM) 10K type strain sequencing project: providing services to taxonomists for standard genome sequencing and annotation.</title>
        <authorList>
            <consortium name="The Broad Institute Genomics Platform"/>
            <consortium name="The Broad Institute Genome Sequencing Center for Infectious Disease"/>
            <person name="Wu L."/>
            <person name="Ma J."/>
        </authorList>
    </citation>
    <scope>NUCLEOTIDE SEQUENCE [LARGE SCALE GENOMIC DNA]</scope>
    <source>
        <strain evidence="2">CGMCC 1.13718</strain>
    </source>
</reference>
<dbReference type="PANTHER" id="PTHR46523:SF1">
    <property type="entry name" value="DCTP PYROPHOSPHATASE 1"/>
    <property type="match status" value="1"/>
</dbReference>
<dbReference type="EMBL" id="JBHSVR010000001">
    <property type="protein sequence ID" value="MFC6631894.1"/>
    <property type="molecule type" value="Genomic_DNA"/>
</dbReference>